<gene>
    <name evidence="4" type="ORF">TKK_016807</name>
</gene>
<keyword evidence="2 3" id="KW-0040">ANK repeat</keyword>
<dbReference type="PANTHER" id="PTHR24161:SF124">
    <property type="entry name" value="TRANSIENT RECEPTOR POTENTIAL CHANNEL PYREXIA"/>
    <property type="match status" value="1"/>
</dbReference>
<protein>
    <submittedName>
        <fullName evidence="4">Uncharacterized protein</fullName>
    </submittedName>
</protein>
<feature type="repeat" description="ANK" evidence="3">
    <location>
        <begin position="294"/>
        <end position="314"/>
    </location>
</feature>
<dbReference type="PROSITE" id="PS50088">
    <property type="entry name" value="ANK_REPEAT"/>
    <property type="match status" value="2"/>
</dbReference>
<dbReference type="SMART" id="SM00248">
    <property type="entry name" value="ANK"/>
    <property type="match status" value="6"/>
</dbReference>
<reference evidence="4 5" key="1">
    <citation type="journal article" date="2024" name="bioRxiv">
        <title>A reference genome for Trichogramma kaykai: A tiny desert-dwelling parasitoid wasp with competing sex-ratio distorters.</title>
        <authorList>
            <person name="Culotta J."/>
            <person name="Lindsey A.R."/>
        </authorList>
    </citation>
    <scope>NUCLEOTIDE SEQUENCE [LARGE SCALE GENOMIC DNA]</scope>
    <source>
        <strain evidence="4 5">KSX58</strain>
    </source>
</reference>
<dbReference type="Proteomes" id="UP001627154">
    <property type="component" value="Unassembled WGS sequence"/>
</dbReference>
<dbReference type="PROSITE" id="PS50297">
    <property type="entry name" value="ANK_REP_REGION"/>
    <property type="match status" value="2"/>
</dbReference>
<organism evidence="4 5">
    <name type="scientific">Trichogramma kaykai</name>
    <dbReference type="NCBI Taxonomy" id="54128"/>
    <lineage>
        <taxon>Eukaryota</taxon>
        <taxon>Metazoa</taxon>
        <taxon>Ecdysozoa</taxon>
        <taxon>Arthropoda</taxon>
        <taxon>Hexapoda</taxon>
        <taxon>Insecta</taxon>
        <taxon>Pterygota</taxon>
        <taxon>Neoptera</taxon>
        <taxon>Endopterygota</taxon>
        <taxon>Hymenoptera</taxon>
        <taxon>Apocrita</taxon>
        <taxon>Proctotrupomorpha</taxon>
        <taxon>Chalcidoidea</taxon>
        <taxon>Trichogrammatidae</taxon>
        <taxon>Trichogramma</taxon>
    </lineage>
</organism>
<evidence type="ECO:0000256" key="1">
    <source>
        <dbReference type="ARBA" id="ARBA00022737"/>
    </source>
</evidence>
<dbReference type="InterPro" id="IPR036770">
    <property type="entry name" value="Ankyrin_rpt-contain_sf"/>
</dbReference>
<dbReference type="Gene3D" id="1.25.40.20">
    <property type="entry name" value="Ankyrin repeat-containing domain"/>
    <property type="match status" value="2"/>
</dbReference>
<name>A0ABD2W530_9HYME</name>
<keyword evidence="1" id="KW-0677">Repeat</keyword>
<accession>A0ABD2W530</accession>
<keyword evidence="5" id="KW-1185">Reference proteome</keyword>
<dbReference type="InterPro" id="IPR002110">
    <property type="entry name" value="Ankyrin_rpt"/>
</dbReference>
<sequence length="314" mass="36271">MHHLVRCKIAVNKCYFVDYLFKIYNRFDVNYIDDFSYTHFHVACMTSCEDAVKKFLEFEQDPNCLAQKSDNPPMHLNISFCTNLPVLKLLLMNGADLNLANMKGWTPLHVIYRKSHSVSTLKFLFEYSKDKYKSVQIDARDNCGNTPLHFAVENRYYESAEYLLRMGADPNSANEEALTPLHKMCKRIPDVLKDVQNVTEIFFRIVEDIQKTVDINARDKLGRTARHYAVASEFKLQILRLPTSGADPNMADEEGLTPLHFICQRKDNYDFAELFFKMNKELNQQVQVDARDKLGRTPLQLAVANLNLEVVGIL</sequence>
<dbReference type="PANTHER" id="PTHR24161">
    <property type="entry name" value="ANK_REP_REGION DOMAIN-CONTAINING PROTEIN-RELATED"/>
    <property type="match status" value="1"/>
</dbReference>
<evidence type="ECO:0000313" key="4">
    <source>
        <dbReference type="EMBL" id="KAL3387686.1"/>
    </source>
</evidence>
<dbReference type="SUPFAM" id="SSF48403">
    <property type="entry name" value="Ankyrin repeat"/>
    <property type="match status" value="1"/>
</dbReference>
<evidence type="ECO:0000256" key="2">
    <source>
        <dbReference type="ARBA" id="ARBA00023043"/>
    </source>
</evidence>
<dbReference type="Pfam" id="PF12796">
    <property type="entry name" value="Ank_2"/>
    <property type="match status" value="2"/>
</dbReference>
<evidence type="ECO:0000256" key="3">
    <source>
        <dbReference type="PROSITE-ProRule" id="PRU00023"/>
    </source>
</evidence>
<comment type="caution">
    <text evidence="4">The sequence shown here is derived from an EMBL/GenBank/DDBJ whole genome shotgun (WGS) entry which is preliminary data.</text>
</comment>
<feature type="repeat" description="ANK" evidence="3">
    <location>
        <begin position="143"/>
        <end position="175"/>
    </location>
</feature>
<proteinExistence type="predicted"/>
<dbReference type="EMBL" id="JBJJXI010000136">
    <property type="protein sequence ID" value="KAL3387686.1"/>
    <property type="molecule type" value="Genomic_DNA"/>
</dbReference>
<dbReference type="AlphaFoldDB" id="A0ABD2W530"/>
<evidence type="ECO:0000313" key="5">
    <source>
        <dbReference type="Proteomes" id="UP001627154"/>
    </source>
</evidence>